<dbReference type="Gene3D" id="1.25.40.10">
    <property type="entry name" value="Tetratricopeptide repeat domain"/>
    <property type="match status" value="1"/>
</dbReference>
<evidence type="ECO:0000256" key="2">
    <source>
        <dbReference type="SAM" id="Coils"/>
    </source>
</evidence>
<dbReference type="InterPro" id="IPR027640">
    <property type="entry name" value="Kinesin-like_fam"/>
</dbReference>
<dbReference type="PANTHER" id="PTHR24115:SF590">
    <property type="entry name" value="KINESIN-LIKE PROTEIN KIN-UC"/>
    <property type="match status" value="1"/>
</dbReference>
<dbReference type="Proteomes" id="UP000037460">
    <property type="component" value="Unassembled WGS sequence"/>
</dbReference>
<feature type="binding site" evidence="1">
    <location>
        <begin position="116"/>
        <end position="123"/>
    </location>
    <ligand>
        <name>ATP</name>
        <dbReference type="ChEBI" id="CHEBI:30616"/>
    </ligand>
</feature>
<protein>
    <submittedName>
        <fullName evidence="5">Kinesin-domain-containing</fullName>
    </submittedName>
</protein>
<accession>A0A0M0JUP4</accession>
<gene>
    <name evidence="5" type="ORF">Ctob_008571</name>
</gene>
<dbReference type="InterPro" id="IPR001752">
    <property type="entry name" value="Kinesin_motor_dom"/>
</dbReference>
<proteinExistence type="inferred from homology"/>
<dbReference type="InterPro" id="IPR027417">
    <property type="entry name" value="P-loop_NTPase"/>
</dbReference>
<dbReference type="Pfam" id="PF13424">
    <property type="entry name" value="TPR_12"/>
    <property type="match status" value="1"/>
</dbReference>
<evidence type="ECO:0000313" key="5">
    <source>
        <dbReference type="EMBL" id="KOO30406.1"/>
    </source>
</evidence>
<evidence type="ECO:0000256" key="3">
    <source>
        <dbReference type="SAM" id="MobiDB-lite"/>
    </source>
</evidence>
<dbReference type="GO" id="GO:0030705">
    <property type="term" value="P:cytoskeleton-dependent intracellular transport"/>
    <property type="evidence" value="ECO:0007669"/>
    <property type="project" value="TreeGrafter"/>
</dbReference>
<dbReference type="GO" id="GO:0008574">
    <property type="term" value="F:plus-end-directed microtubule motor activity"/>
    <property type="evidence" value="ECO:0007669"/>
    <property type="project" value="TreeGrafter"/>
</dbReference>
<dbReference type="GO" id="GO:0008017">
    <property type="term" value="F:microtubule binding"/>
    <property type="evidence" value="ECO:0007669"/>
    <property type="project" value="InterPro"/>
</dbReference>
<dbReference type="Gene3D" id="3.40.850.10">
    <property type="entry name" value="Kinesin motor domain"/>
    <property type="match status" value="1"/>
</dbReference>
<comment type="caution">
    <text evidence="5">The sequence shown here is derived from an EMBL/GenBank/DDBJ whole genome shotgun (WGS) entry which is preliminary data.</text>
</comment>
<dbReference type="SMART" id="SM00129">
    <property type="entry name" value="KISc"/>
    <property type="match status" value="1"/>
</dbReference>
<feature type="domain" description="Kinesin motor" evidence="4">
    <location>
        <begin position="29"/>
        <end position="440"/>
    </location>
</feature>
<name>A0A0M0JUP4_9EUKA</name>
<dbReference type="InterPro" id="IPR011990">
    <property type="entry name" value="TPR-like_helical_dom_sf"/>
</dbReference>
<dbReference type="Pfam" id="PF00225">
    <property type="entry name" value="Kinesin"/>
    <property type="match status" value="1"/>
</dbReference>
<dbReference type="GO" id="GO:0007018">
    <property type="term" value="P:microtubule-based movement"/>
    <property type="evidence" value="ECO:0007669"/>
    <property type="project" value="InterPro"/>
</dbReference>
<reference evidence="6" key="1">
    <citation type="journal article" date="2015" name="PLoS Genet.">
        <title>Genome Sequence and Transcriptome Analyses of Chrysochromulina tobin: Metabolic Tools for Enhanced Algal Fitness in the Prominent Order Prymnesiales (Haptophyceae).</title>
        <authorList>
            <person name="Hovde B.T."/>
            <person name="Deodato C.R."/>
            <person name="Hunsperger H.M."/>
            <person name="Ryken S.A."/>
            <person name="Yost W."/>
            <person name="Jha R.K."/>
            <person name="Patterson J."/>
            <person name="Monnat R.J. Jr."/>
            <person name="Barlow S.B."/>
            <person name="Starkenburg S.R."/>
            <person name="Cattolico R.A."/>
        </authorList>
    </citation>
    <scope>NUCLEOTIDE SEQUENCE</scope>
    <source>
        <strain evidence="6">CCMP291</strain>
    </source>
</reference>
<dbReference type="InterPro" id="IPR036961">
    <property type="entry name" value="Kinesin_motor_dom_sf"/>
</dbReference>
<dbReference type="GO" id="GO:0005524">
    <property type="term" value="F:ATP binding"/>
    <property type="evidence" value="ECO:0007669"/>
    <property type="project" value="UniProtKB-UniRule"/>
</dbReference>
<dbReference type="EMBL" id="JWZX01002233">
    <property type="protein sequence ID" value="KOO30406.1"/>
    <property type="molecule type" value="Genomic_DNA"/>
</dbReference>
<dbReference type="GO" id="GO:0016887">
    <property type="term" value="F:ATP hydrolysis activity"/>
    <property type="evidence" value="ECO:0007669"/>
    <property type="project" value="TreeGrafter"/>
</dbReference>
<keyword evidence="6" id="KW-1185">Reference proteome</keyword>
<dbReference type="GO" id="GO:0005874">
    <property type="term" value="C:microtubule"/>
    <property type="evidence" value="ECO:0007669"/>
    <property type="project" value="TreeGrafter"/>
</dbReference>
<dbReference type="SUPFAM" id="SSF52540">
    <property type="entry name" value="P-loop containing nucleoside triphosphate hydrolases"/>
    <property type="match status" value="1"/>
</dbReference>
<organism evidence="5 6">
    <name type="scientific">Chrysochromulina tobinii</name>
    <dbReference type="NCBI Taxonomy" id="1460289"/>
    <lineage>
        <taxon>Eukaryota</taxon>
        <taxon>Haptista</taxon>
        <taxon>Haptophyta</taxon>
        <taxon>Prymnesiophyceae</taxon>
        <taxon>Prymnesiales</taxon>
        <taxon>Chrysochromulinaceae</taxon>
        <taxon>Chrysochromulina</taxon>
    </lineage>
</organism>
<dbReference type="PROSITE" id="PS50067">
    <property type="entry name" value="KINESIN_MOTOR_2"/>
    <property type="match status" value="1"/>
</dbReference>
<evidence type="ECO:0000256" key="1">
    <source>
        <dbReference type="PROSITE-ProRule" id="PRU00283"/>
    </source>
</evidence>
<evidence type="ECO:0000259" key="4">
    <source>
        <dbReference type="PROSITE" id="PS50067"/>
    </source>
</evidence>
<sequence>MLASSRPSSMLAYPLSSRVGLSPRAADQRLRVVVRVRPPVTVAEASVEERSTVAVDEQAAQVSIATTDESGAPTSLRCTADAVCGPSTNQSVVYSHVRPSVLAAMQGGRGCIMCYGPSGGGKSYTLLRTNIGEWGLAPRAVSEVCAAFEPGGSPSAPCVEMACWLIHEELAIDVLLETSGVEPPTTAHALGPVADSDAATATLPPPSSALGHAALSRPNVGAVREGGTPVSLIDGASWVGARSAREGLLVLQRCHKGRQAAMGRLSATPSTVHTIVLVRTPPLARAATPPPSAGPASPERKSPPPLDTDTDFADSEGAAEGASSAGGLLCLVELAAVTGGESEALSVRALPPDASLDTLQRVLSALGAASSASAASEPSAAVNVNVDAPFFESTLTTLLHDARVLQRGADVSFVACIGPGKAAAALGARTLRVAIAASHARLAPPEPSTPRGLASLVSQLRRQLAHATAAMATSAAFQAADRERLERENASLSAQLRAQLESEAGWRHELEEANARAEQAEAALDAARASGLGGGAETVQAEFAREARVLGLLCRQDGRREQALRLQQRARKLHERALGKSHHEVARDLANIGNCLCDLHRLDAAAAAYRDAYSIDLAKYGADHVHTATDLASIGLVLASQRKWREALPHLESSQQTLSSQLEPTHPNLVAVEKFLAETRERLAAEPQHG</sequence>
<feature type="coiled-coil region" evidence="2">
    <location>
        <begin position="475"/>
        <end position="530"/>
    </location>
</feature>
<dbReference type="AlphaFoldDB" id="A0A0M0JUP4"/>
<comment type="similarity">
    <text evidence="1">Belongs to the TRAFAC class myosin-kinesin ATPase superfamily. Kinesin family.</text>
</comment>
<keyword evidence="1" id="KW-0067">ATP-binding</keyword>
<keyword evidence="1" id="KW-0505">Motor protein</keyword>
<dbReference type="PANTHER" id="PTHR24115">
    <property type="entry name" value="KINESIN-RELATED"/>
    <property type="match status" value="1"/>
</dbReference>
<dbReference type="GO" id="GO:0005871">
    <property type="term" value="C:kinesin complex"/>
    <property type="evidence" value="ECO:0007669"/>
    <property type="project" value="TreeGrafter"/>
</dbReference>
<keyword evidence="2" id="KW-0175">Coiled coil</keyword>
<keyword evidence="1" id="KW-0547">Nucleotide-binding</keyword>
<evidence type="ECO:0000313" key="6">
    <source>
        <dbReference type="Proteomes" id="UP000037460"/>
    </source>
</evidence>
<feature type="region of interest" description="Disordered" evidence="3">
    <location>
        <begin position="280"/>
        <end position="321"/>
    </location>
</feature>
<dbReference type="SUPFAM" id="SSF48452">
    <property type="entry name" value="TPR-like"/>
    <property type="match status" value="1"/>
</dbReference>